<feature type="transmembrane region" description="Helical" evidence="5">
    <location>
        <begin position="46"/>
        <end position="67"/>
    </location>
</feature>
<feature type="transmembrane region" description="Helical" evidence="5">
    <location>
        <begin position="336"/>
        <end position="354"/>
    </location>
</feature>
<keyword evidence="4 5" id="KW-0472">Membrane</keyword>
<name>A0ABW5GX57_9PSEU</name>
<evidence type="ECO:0000259" key="6">
    <source>
        <dbReference type="PROSITE" id="PS50850"/>
    </source>
</evidence>
<keyword evidence="3 5" id="KW-1133">Transmembrane helix</keyword>
<dbReference type="PANTHER" id="PTHR23542">
    <property type="match status" value="1"/>
</dbReference>
<feature type="transmembrane region" description="Helical" evidence="5">
    <location>
        <begin position="107"/>
        <end position="128"/>
    </location>
</feature>
<dbReference type="InterPro" id="IPR020846">
    <property type="entry name" value="MFS_dom"/>
</dbReference>
<protein>
    <submittedName>
        <fullName evidence="7">MFS transporter</fullName>
    </submittedName>
</protein>
<feature type="transmembrane region" description="Helical" evidence="5">
    <location>
        <begin position="302"/>
        <end position="324"/>
    </location>
</feature>
<feature type="domain" description="Major facilitator superfamily (MFS) profile" evidence="6">
    <location>
        <begin position="213"/>
        <end position="408"/>
    </location>
</feature>
<keyword evidence="8" id="KW-1185">Reference proteome</keyword>
<dbReference type="InterPro" id="IPR036259">
    <property type="entry name" value="MFS_trans_sf"/>
</dbReference>
<feature type="transmembrane region" description="Helical" evidence="5">
    <location>
        <begin position="154"/>
        <end position="187"/>
    </location>
</feature>
<feature type="transmembrane region" description="Helical" evidence="5">
    <location>
        <begin position="366"/>
        <end position="386"/>
    </location>
</feature>
<dbReference type="EMBL" id="JBHUKU010000033">
    <property type="protein sequence ID" value="MFD2465540.1"/>
    <property type="molecule type" value="Genomic_DNA"/>
</dbReference>
<keyword evidence="2 5" id="KW-0812">Transmembrane</keyword>
<sequence>MPNLYRELFAAPGARGFASAGLVARLSLPMTHMGILTMLSELSGRYGLASAVAGTFTLSMALIGPQVSRVVDRLGQGRVLVPATGISVAALGALILCAYYEGPMWTLFALAVLAGFMPSMGAMVRARWTELYRGSPKLNTAYSLESVVDELTYIIGPALAVMLCTTLLPAAGPALAAALLVAGVVLFTAQKRTEPPVRPRTQRDGGSAIRSGAVLILAVTLLFGGAIAGTVDTLGLAFAEQQGQKGAASIVFSAYALGSGLSGLVFGARTWNVRPVRLLLFGVAGTAATTLPFLVVGNVMTLSLAVFFAGMFFAPTMIVVMGIAEQVVPAAKLTEGMTWLIAGLSVGIALGAAVSGQVVDALGTRAGFGVAIAAGALGLLTVVLAYRPLRSRTEAKPHAPVGELAACG</sequence>
<dbReference type="RefSeq" id="WP_345406927.1">
    <property type="nucleotide sequence ID" value="NZ_BAABHG010000021.1"/>
</dbReference>
<evidence type="ECO:0000313" key="8">
    <source>
        <dbReference type="Proteomes" id="UP001597419"/>
    </source>
</evidence>
<dbReference type="PANTHER" id="PTHR23542:SF1">
    <property type="entry name" value="MAJOR FACILITATOR SUPERFAMILY (MFS) PROFILE DOMAIN-CONTAINING PROTEIN"/>
    <property type="match status" value="1"/>
</dbReference>
<accession>A0ABW5GX57</accession>
<evidence type="ECO:0000256" key="3">
    <source>
        <dbReference type="ARBA" id="ARBA00022989"/>
    </source>
</evidence>
<comment type="subcellular location">
    <subcellularLocation>
        <location evidence="1">Cell membrane</location>
        <topology evidence="1">Multi-pass membrane protein</topology>
    </subcellularLocation>
</comment>
<evidence type="ECO:0000256" key="2">
    <source>
        <dbReference type="ARBA" id="ARBA00022692"/>
    </source>
</evidence>
<evidence type="ECO:0000313" key="7">
    <source>
        <dbReference type="EMBL" id="MFD2465540.1"/>
    </source>
</evidence>
<evidence type="ECO:0000256" key="1">
    <source>
        <dbReference type="ARBA" id="ARBA00004651"/>
    </source>
</evidence>
<dbReference type="PROSITE" id="PS50850">
    <property type="entry name" value="MFS"/>
    <property type="match status" value="1"/>
</dbReference>
<proteinExistence type="predicted"/>
<dbReference type="Gene3D" id="1.20.1250.20">
    <property type="entry name" value="MFS general substrate transporter like domains"/>
    <property type="match status" value="2"/>
</dbReference>
<dbReference type="Pfam" id="PF07690">
    <property type="entry name" value="MFS_1"/>
    <property type="match status" value="1"/>
</dbReference>
<dbReference type="InterPro" id="IPR011701">
    <property type="entry name" value="MFS"/>
</dbReference>
<comment type="caution">
    <text evidence="7">The sequence shown here is derived from an EMBL/GenBank/DDBJ whole genome shotgun (WGS) entry which is preliminary data.</text>
</comment>
<feature type="transmembrane region" description="Helical" evidence="5">
    <location>
        <begin position="208"/>
        <end position="227"/>
    </location>
</feature>
<dbReference type="Proteomes" id="UP001597419">
    <property type="component" value="Unassembled WGS sequence"/>
</dbReference>
<feature type="transmembrane region" description="Helical" evidence="5">
    <location>
        <begin position="247"/>
        <end position="266"/>
    </location>
</feature>
<feature type="transmembrane region" description="Helical" evidence="5">
    <location>
        <begin position="79"/>
        <end position="100"/>
    </location>
</feature>
<feature type="transmembrane region" description="Helical" evidence="5">
    <location>
        <begin position="278"/>
        <end position="296"/>
    </location>
</feature>
<reference evidence="8" key="1">
    <citation type="journal article" date="2019" name="Int. J. Syst. Evol. Microbiol.">
        <title>The Global Catalogue of Microorganisms (GCM) 10K type strain sequencing project: providing services to taxonomists for standard genome sequencing and annotation.</title>
        <authorList>
            <consortium name="The Broad Institute Genomics Platform"/>
            <consortium name="The Broad Institute Genome Sequencing Center for Infectious Disease"/>
            <person name="Wu L."/>
            <person name="Ma J."/>
        </authorList>
    </citation>
    <scope>NUCLEOTIDE SEQUENCE [LARGE SCALE GENOMIC DNA]</scope>
    <source>
        <strain evidence="8">CGMCC 4.7643</strain>
    </source>
</reference>
<gene>
    <name evidence="7" type="ORF">ACFSYJ_43500</name>
</gene>
<dbReference type="SUPFAM" id="SSF103473">
    <property type="entry name" value="MFS general substrate transporter"/>
    <property type="match status" value="1"/>
</dbReference>
<evidence type="ECO:0000256" key="4">
    <source>
        <dbReference type="ARBA" id="ARBA00023136"/>
    </source>
</evidence>
<evidence type="ECO:0000256" key="5">
    <source>
        <dbReference type="SAM" id="Phobius"/>
    </source>
</evidence>
<organism evidence="7 8">
    <name type="scientific">Amycolatopsis samaneae</name>
    <dbReference type="NCBI Taxonomy" id="664691"/>
    <lineage>
        <taxon>Bacteria</taxon>
        <taxon>Bacillati</taxon>
        <taxon>Actinomycetota</taxon>
        <taxon>Actinomycetes</taxon>
        <taxon>Pseudonocardiales</taxon>
        <taxon>Pseudonocardiaceae</taxon>
        <taxon>Amycolatopsis</taxon>
    </lineage>
</organism>